<dbReference type="FunFam" id="3.40.50.10860:FF:000005">
    <property type="entry name" value="C-1-tetrahydrofolate synthase, cytoplasmic, putative"/>
    <property type="match status" value="1"/>
</dbReference>
<evidence type="ECO:0000256" key="10">
    <source>
        <dbReference type="ARBA" id="ARBA00023268"/>
    </source>
</evidence>
<dbReference type="CDD" id="cd01080">
    <property type="entry name" value="NAD_bind_m-THF_DH_Cyclohyd"/>
    <property type="match status" value="1"/>
</dbReference>
<dbReference type="GO" id="GO:0004477">
    <property type="term" value="F:methenyltetrahydrofolate cyclohydrolase activity"/>
    <property type="evidence" value="ECO:0007669"/>
    <property type="project" value="UniProtKB-UniRule"/>
</dbReference>
<organism evidence="14">
    <name type="scientific">Eiseniibacteriota bacterium</name>
    <dbReference type="NCBI Taxonomy" id="2212470"/>
    <lineage>
        <taxon>Bacteria</taxon>
        <taxon>Candidatus Eiseniibacteriota</taxon>
    </lineage>
</organism>
<dbReference type="PROSITE" id="PS00767">
    <property type="entry name" value="THF_DHG_CYH_2"/>
    <property type="match status" value="1"/>
</dbReference>
<name>A0A832I3D9_UNCEI</name>
<evidence type="ECO:0000256" key="11">
    <source>
        <dbReference type="HAMAP-Rule" id="MF_01576"/>
    </source>
</evidence>
<dbReference type="UniPathway" id="UPA00193"/>
<feature type="binding site" evidence="11">
    <location>
        <position position="240"/>
    </location>
    <ligand>
        <name>NADP(+)</name>
        <dbReference type="ChEBI" id="CHEBI:58349"/>
    </ligand>
</feature>
<dbReference type="InterPro" id="IPR020867">
    <property type="entry name" value="THF_DH/CycHdrlase_CS"/>
</dbReference>
<comment type="catalytic activity">
    <reaction evidence="11">
        <text>(6R)-5,10-methylene-5,6,7,8-tetrahydrofolate + NADP(+) = (6R)-5,10-methenyltetrahydrofolate + NADPH</text>
        <dbReference type="Rhea" id="RHEA:22812"/>
        <dbReference type="ChEBI" id="CHEBI:15636"/>
        <dbReference type="ChEBI" id="CHEBI:57455"/>
        <dbReference type="ChEBI" id="CHEBI:57783"/>
        <dbReference type="ChEBI" id="CHEBI:58349"/>
        <dbReference type="EC" id="1.5.1.5"/>
    </reaction>
</comment>
<dbReference type="InterPro" id="IPR036291">
    <property type="entry name" value="NAD(P)-bd_dom_sf"/>
</dbReference>
<proteinExistence type="inferred from homology"/>
<keyword evidence="11" id="KW-0028">Amino-acid biosynthesis</keyword>
<evidence type="ECO:0000313" key="14">
    <source>
        <dbReference type="EMBL" id="HGZ41883.1"/>
    </source>
</evidence>
<evidence type="ECO:0000256" key="4">
    <source>
        <dbReference type="ARBA" id="ARBA00022755"/>
    </source>
</evidence>
<dbReference type="Gene3D" id="3.40.50.720">
    <property type="entry name" value="NAD(P)-binding Rossmann-like Domain"/>
    <property type="match status" value="1"/>
</dbReference>
<gene>
    <name evidence="11" type="primary">folD</name>
    <name evidence="14" type="ORF">ENR23_00385</name>
</gene>
<dbReference type="EC" id="1.5.1.5" evidence="11"/>
<evidence type="ECO:0000256" key="9">
    <source>
        <dbReference type="ARBA" id="ARBA00023167"/>
    </source>
</evidence>
<feature type="domain" description="Tetrahydrofolate dehydrogenase/cyclohydrolase NAD(P)-binding" evidence="13">
    <location>
        <begin position="145"/>
        <end position="296"/>
    </location>
</feature>
<dbReference type="PANTHER" id="PTHR48099:SF5">
    <property type="entry name" value="C-1-TETRAHYDROFOLATE SYNTHASE, CYTOPLASMIC"/>
    <property type="match status" value="1"/>
</dbReference>
<dbReference type="SUPFAM" id="SSF53223">
    <property type="entry name" value="Aminoacid dehydrogenase-like, N-terminal domain"/>
    <property type="match status" value="1"/>
</dbReference>
<evidence type="ECO:0000256" key="6">
    <source>
        <dbReference type="ARBA" id="ARBA00022857"/>
    </source>
</evidence>
<feature type="binding site" evidence="11">
    <location>
        <begin position="171"/>
        <end position="173"/>
    </location>
    <ligand>
        <name>NADP(+)</name>
        <dbReference type="ChEBI" id="CHEBI:58349"/>
    </ligand>
</feature>
<dbReference type="InterPro" id="IPR000672">
    <property type="entry name" value="THF_DH/CycHdrlase"/>
</dbReference>
<keyword evidence="3 11" id="KW-0554">One-carbon metabolism</keyword>
<dbReference type="GO" id="GO:0004488">
    <property type="term" value="F:methylenetetrahydrofolate dehydrogenase (NADP+) activity"/>
    <property type="evidence" value="ECO:0007669"/>
    <property type="project" value="UniProtKB-UniRule"/>
</dbReference>
<keyword evidence="9 11" id="KW-0486">Methionine biosynthesis</keyword>
<evidence type="ECO:0000256" key="7">
    <source>
        <dbReference type="ARBA" id="ARBA00023002"/>
    </source>
</evidence>
<comment type="subunit">
    <text evidence="2 11">Homodimer.</text>
</comment>
<dbReference type="GO" id="GO:0009086">
    <property type="term" value="P:methionine biosynthetic process"/>
    <property type="evidence" value="ECO:0007669"/>
    <property type="project" value="UniProtKB-KW"/>
</dbReference>
<keyword evidence="6 11" id="KW-0521">NADP</keyword>
<dbReference type="GO" id="GO:0006164">
    <property type="term" value="P:purine nucleotide biosynthetic process"/>
    <property type="evidence" value="ECO:0007669"/>
    <property type="project" value="UniProtKB-KW"/>
</dbReference>
<comment type="caution">
    <text evidence="11">Lacks conserved residue(s) required for the propagation of feature annotation.</text>
</comment>
<evidence type="ECO:0000256" key="5">
    <source>
        <dbReference type="ARBA" id="ARBA00022801"/>
    </source>
</evidence>
<evidence type="ECO:0000256" key="8">
    <source>
        <dbReference type="ARBA" id="ARBA00023102"/>
    </source>
</evidence>
<sequence>MPPAFGGGARRLEGESAATSARLRAAAEVAALRAAGVTPLLALVSVGDDPASAIYLRKKGQACAEVGIESRRVALPAGTPTAEVVARVRALGADPAVHGILVQLPLAPPADPQAVLEAVPPAKDVDGFHPENAGRLAAGLPGFVPCTPRGILELLRHHEVPLAGRHAVVLGRSNVVGRPLANLLSSKGVDMTVTVGHSASGERLRELAREADLLVAAIGRAEMVDASWVRPGAVVVDVGIHRVPDPTRRSGHRLTGDVEAASVGAVAGALTPVPGGVGPMTVAMVVANTVLAARRQTGAS</sequence>
<comment type="caution">
    <text evidence="14">The sequence shown here is derived from an EMBL/GenBank/DDBJ whole genome shotgun (WGS) entry which is preliminary data.</text>
</comment>
<reference evidence="14" key="1">
    <citation type="journal article" date="2020" name="mSystems">
        <title>Genome- and Community-Level Interaction Insights into Carbon Utilization and Element Cycling Functions of Hydrothermarchaeota in Hydrothermal Sediment.</title>
        <authorList>
            <person name="Zhou Z."/>
            <person name="Liu Y."/>
            <person name="Xu W."/>
            <person name="Pan J."/>
            <person name="Luo Z.H."/>
            <person name="Li M."/>
        </authorList>
    </citation>
    <scope>NUCLEOTIDE SEQUENCE [LARGE SCALE GENOMIC DNA]</scope>
    <source>
        <strain evidence="14">SpSt-381</strain>
    </source>
</reference>
<dbReference type="InterPro" id="IPR046346">
    <property type="entry name" value="Aminoacid_DH-like_N_sf"/>
</dbReference>
<dbReference type="HAMAP" id="MF_01576">
    <property type="entry name" value="THF_DHG_CYH"/>
    <property type="match status" value="1"/>
</dbReference>
<keyword evidence="5 11" id="KW-0378">Hydrolase</keyword>
<dbReference type="EC" id="3.5.4.9" evidence="11"/>
<keyword evidence="8 11" id="KW-0368">Histidine biosynthesis</keyword>
<dbReference type="Pfam" id="PF00763">
    <property type="entry name" value="THF_DHG_CYH"/>
    <property type="match status" value="1"/>
</dbReference>
<comment type="function">
    <text evidence="11">Catalyzes the oxidation of 5,10-methylenetetrahydrofolate to 5,10-methenyltetrahydrofolate and then the hydrolysis of 5,10-methenyltetrahydrofolate to 10-formyltetrahydrofolate.</text>
</comment>
<comment type="similarity">
    <text evidence="11">Belongs to the tetrahydrofolate dehydrogenase/cyclohydrolase family.</text>
</comment>
<dbReference type="Gene3D" id="3.40.50.10860">
    <property type="entry name" value="Leucine Dehydrogenase, chain A, domain 1"/>
    <property type="match status" value="1"/>
</dbReference>
<keyword evidence="7 11" id="KW-0560">Oxidoreductase</keyword>
<dbReference type="GO" id="GO:0005829">
    <property type="term" value="C:cytosol"/>
    <property type="evidence" value="ECO:0007669"/>
    <property type="project" value="TreeGrafter"/>
</dbReference>
<dbReference type="GO" id="GO:0035999">
    <property type="term" value="P:tetrahydrofolate interconversion"/>
    <property type="evidence" value="ECO:0007669"/>
    <property type="project" value="UniProtKB-UniRule"/>
</dbReference>
<evidence type="ECO:0000256" key="2">
    <source>
        <dbReference type="ARBA" id="ARBA00011738"/>
    </source>
</evidence>
<keyword evidence="4 11" id="KW-0658">Purine biosynthesis</keyword>
<dbReference type="PRINTS" id="PR00085">
    <property type="entry name" value="THFDHDRGNASE"/>
</dbReference>
<evidence type="ECO:0000259" key="13">
    <source>
        <dbReference type="Pfam" id="PF02882"/>
    </source>
</evidence>
<dbReference type="InterPro" id="IPR020631">
    <property type="entry name" value="THF_DH/CycHdrlase_NAD-bd_dom"/>
</dbReference>
<feature type="domain" description="Tetrahydrofolate dehydrogenase/cyclohydrolase catalytic" evidence="12">
    <location>
        <begin position="12"/>
        <end position="126"/>
    </location>
</feature>
<dbReference type="PANTHER" id="PTHR48099">
    <property type="entry name" value="C-1-TETRAHYDROFOLATE SYNTHASE, CYTOPLASMIC-RELATED"/>
    <property type="match status" value="1"/>
</dbReference>
<comment type="catalytic activity">
    <reaction evidence="11">
        <text>(6R)-5,10-methenyltetrahydrofolate + H2O = (6R)-10-formyltetrahydrofolate + H(+)</text>
        <dbReference type="Rhea" id="RHEA:23700"/>
        <dbReference type="ChEBI" id="CHEBI:15377"/>
        <dbReference type="ChEBI" id="CHEBI:15378"/>
        <dbReference type="ChEBI" id="CHEBI:57455"/>
        <dbReference type="ChEBI" id="CHEBI:195366"/>
        <dbReference type="EC" id="3.5.4.9"/>
    </reaction>
</comment>
<dbReference type="EMBL" id="DSQF01000002">
    <property type="protein sequence ID" value="HGZ41883.1"/>
    <property type="molecule type" value="Genomic_DNA"/>
</dbReference>
<dbReference type="GO" id="GO:0000105">
    <property type="term" value="P:L-histidine biosynthetic process"/>
    <property type="evidence" value="ECO:0007669"/>
    <property type="project" value="UniProtKB-KW"/>
</dbReference>
<keyword evidence="10 11" id="KW-0511">Multifunctional enzyme</keyword>
<dbReference type="AlphaFoldDB" id="A0A832I3D9"/>
<dbReference type="InterPro" id="IPR020630">
    <property type="entry name" value="THF_DH/CycHdrlase_cat_dom"/>
</dbReference>
<evidence type="ECO:0000256" key="3">
    <source>
        <dbReference type="ARBA" id="ARBA00022563"/>
    </source>
</evidence>
<dbReference type="FunFam" id="3.40.50.720:FF:000006">
    <property type="entry name" value="Bifunctional protein FolD"/>
    <property type="match status" value="1"/>
</dbReference>
<comment type="pathway">
    <text evidence="1 11">One-carbon metabolism; tetrahydrofolate interconversion.</text>
</comment>
<protein>
    <recommendedName>
        <fullName evidence="11">Bifunctional protein FolD</fullName>
    </recommendedName>
    <domain>
        <recommendedName>
            <fullName evidence="11">Methylenetetrahydrofolate dehydrogenase</fullName>
            <ecNumber evidence="11">1.5.1.5</ecNumber>
        </recommendedName>
    </domain>
    <domain>
        <recommendedName>
            <fullName evidence="11">Methenyltetrahydrofolate cyclohydrolase</fullName>
            <ecNumber evidence="11">3.5.4.9</ecNumber>
        </recommendedName>
    </domain>
</protein>
<accession>A0A832I3D9</accession>
<dbReference type="Pfam" id="PF02882">
    <property type="entry name" value="THF_DHG_CYH_C"/>
    <property type="match status" value="1"/>
</dbReference>
<evidence type="ECO:0000256" key="1">
    <source>
        <dbReference type="ARBA" id="ARBA00004777"/>
    </source>
</evidence>
<evidence type="ECO:0000259" key="12">
    <source>
        <dbReference type="Pfam" id="PF00763"/>
    </source>
</evidence>
<dbReference type="SUPFAM" id="SSF51735">
    <property type="entry name" value="NAD(P)-binding Rossmann-fold domains"/>
    <property type="match status" value="1"/>
</dbReference>